<dbReference type="Proteomes" id="UP000187209">
    <property type="component" value="Unassembled WGS sequence"/>
</dbReference>
<name>A0A1R2CXK0_9CILI</name>
<gene>
    <name evidence="2" type="ORF">SteCoe_3179</name>
</gene>
<keyword evidence="1" id="KW-0175">Coiled coil</keyword>
<feature type="coiled-coil region" evidence="1">
    <location>
        <begin position="558"/>
        <end position="592"/>
    </location>
</feature>
<dbReference type="AlphaFoldDB" id="A0A1R2CXK0"/>
<proteinExistence type="predicted"/>
<dbReference type="EMBL" id="MPUH01000037">
    <property type="protein sequence ID" value="OMJ93739.1"/>
    <property type="molecule type" value="Genomic_DNA"/>
</dbReference>
<sequence>MEGEVFFSGCSHSTQASGIQVGKSLQQTDNETLEAQIDRLNFALLGILKNDEKEFCDSFSFQAFEEFMVSEEDYSEKQDKIDQKFERSTMIIEDFRSHETRNASLSRGNFKISIQLDELHRVRNEISKALELAEKKISNIAKIKIGEILLEIDIIDEMIFTTKNEVVSGFTDKSYDAGLHHAYVKQLENELEELNYNAFHSRGVELLEKTMFESYMESFPTEYPILKCPKIPAFNSISHTQSSLEIEYKTMRGLNNTRKEYLKELEWELAQAKLIKTNFEEKTKSLDEKEKKMSKYVQNIHNELYKKIKSLETEKAKCRLEQEKAGKIIRFLRDFKQQVKKIKDGIVVKEPLTISIPTPCATPKHTPKPSLSLDEAASIELEIAQLESELLEASDKNALTFKINHLRTKLSTLRSAKILNSEVNVKRFNSFIKTPRSFVPATPKADILSKLELDMNNMSVPSTPRVSARRFTCFNNRFPEQTNEIIPQENTVVRFPQLPTEEFAKEENLAKALEYKESRLRRKEEELNKREITLQNTWMKLPNANELIPIIRAQMSYYEMKCKNLDQAQAEIDKLVKENLENKKMIKNAQENTKKFVSNLEDKKAIAEKLEDLIKDVDEFII</sequence>
<dbReference type="OrthoDB" id="327789at2759"/>
<evidence type="ECO:0000313" key="3">
    <source>
        <dbReference type="Proteomes" id="UP000187209"/>
    </source>
</evidence>
<evidence type="ECO:0000313" key="2">
    <source>
        <dbReference type="EMBL" id="OMJ93739.1"/>
    </source>
</evidence>
<organism evidence="2 3">
    <name type="scientific">Stentor coeruleus</name>
    <dbReference type="NCBI Taxonomy" id="5963"/>
    <lineage>
        <taxon>Eukaryota</taxon>
        <taxon>Sar</taxon>
        <taxon>Alveolata</taxon>
        <taxon>Ciliophora</taxon>
        <taxon>Postciliodesmatophora</taxon>
        <taxon>Heterotrichea</taxon>
        <taxon>Heterotrichida</taxon>
        <taxon>Stentoridae</taxon>
        <taxon>Stentor</taxon>
    </lineage>
</organism>
<comment type="caution">
    <text evidence="2">The sequence shown here is derived from an EMBL/GenBank/DDBJ whole genome shotgun (WGS) entry which is preliminary data.</text>
</comment>
<accession>A0A1R2CXK0</accession>
<keyword evidence="3" id="KW-1185">Reference proteome</keyword>
<feature type="coiled-coil region" evidence="1">
    <location>
        <begin position="262"/>
        <end position="321"/>
    </location>
</feature>
<evidence type="ECO:0000256" key="1">
    <source>
        <dbReference type="SAM" id="Coils"/>
    </source>
</evidence>
<protein>
    <submittedName>
        <fullName evidence="2">Uncharacterized protein</fullName>
    </submittedName>
</protein>
<reference evidence="2 3" key="1">
    <citation type="submission" date="2016-11" db="EMBL/GenBank/DDBJ databases">
        <title>The macronuclear genome of Stentor coeruleus: a giant cell with tiny introns.</title>
        <authorList>
            <person name="Slabodnick M."/>
            <person name="Ruby J.G."/>
            <person name="Reiff S.B."/>
            <person name="Swart E.C."/>
            <person name="Gosai S."/>
            <person name="Prabakaran S."/>
            <person name="Witkowska E."/>
            <person name="Larue G.E."/>
            <person name="Fisher S."/>
            <person name="Freeman R.M."/>
            <person name="Gunawardena J."/>
            <person name="Chu W."/>
            <person name="Stover N.A."/>
            <person name="Gregory B.D."/>
            <person name="Nowacki M."/>
            <person name="Derisi J."/>
            <person name="Roy S.W."/>
            <person name="Marshall W.F."/>
            <person name="Sood P."/>
        </authorList>
    </citation>
    <scope>NUCLEOTIDE SEQUENCE [LARGE SCALE GENOMIC DNA]</scope>
    <source>
        <strain evidence="2">WM001</strain>
    </source>
</reference>